<dbReference type="AlphaFoldDB" id="A0A6G3XBW6"/>
<organism evidence="2">
    <name type="scientific">Streptomyces sp. SID7499</name>
    <dbReference type="NCBI Taxonomy" id="2706086"/>
    <lineage>
        <taxon>Bacteria</taxon>
        <taxon>Bacillati</taxon>
        <taxon>Actinomycetota</taxon>
        <taxon>Actinomycetes</taxon>
        <taxon>Kitasatosporales</taxon>
        <taxon>Streptomycetaceae</taxon>
        <taxon>Streptomyces</taxon>
    </lineage>
</organism>
<dbReference type="InterPro" id="IPR002372">
    <property type="entry name" value="PQQ_rpt_dom"/>
</dbReference>
<feature type="domain" description="Pyrrolo-quinoline quinone repeat" evidence="1">
    <location>
        <begin position="49"/>
        <end position="145"/>
    </location>
</feature>
<protein>
    <submittedName>
        <fullName evidence="2">PQQ-binding-like beta-propeller repeat protein</fullName>
    </submittedName>
</protein>
<proteinExistence type="predicted"/>
<sequence>DPENGLLLVGVQSDTEGGGALWTYCPRTGRKASYVNPIDDVQLVRAVVNRDGVAFLGGDNASKEGPRATVVALDPVTGKERWRLDPRQTAGVAALAVQGRNLYGLTTKGALFVVDVRTRQVVHTADVSAVSKGFAAMVTHRGAVYGVSDTTLFRFHPKTFAVRTVVAGINGAWYSGPHINVHGGL</sequence>
<evidence type="ECO:0000313" key="2">
    <source>
        <dbReference type="EMBL" id="NEE15164.1"/>
    </source>
</evidence>
<evidence type="ECO:0000259" key="1">
    <source>
        <dbReference type="Pfam" id="PF13360"/>
    </source>
</evidence>
<dbReference type="Pfam" id="PF13360">
    <property type="entry name" value="PQQ_2"/>
    <property type="match status" value="1"/>
</dbReference>
<dbReference type="EMBL" id="JAAGMN010005429">
    <property type="protein sequence ID" value="NEE15164.1"/>
    <property type="molecule type" value="Genomic_DNA"/>
</dbReference>
<name>A0A6G3XBW6_9ACTN</name>
<dbReference type="InterPro" id="IPR015943">
    <property type="entry name" value="WD40/YVTN_repeat-like_dom_sf"/>
</dbReference>
<gene>
    <name evidence="2" type="ORF">G3M58_52980</name>
</gene>
<dbReference type="SUPFAM" id="SSF50998">
    <property type="entry name" value="Quinoprotein alcohol dehydrogenase-like"/>
    <property type="match status" value="1"/>
</dbReference>
<dbReference type="InterPro" id="IPR011047">
    <property type="entry name" value="Quinoprotein_ADH-like_sf"/>
</dbReference>
<dbReference type="Gene3D" id="2.130.10.10">
    <property type="entry name" value="YVTN repeat-like/Quinoprotein amine dehydrogenase"/>
    <property type="match status" value="1"/>
</dbReference>
<feature type="non-terminal residue" evidence="2">
    <location>
        <position position="185"/>
    </location>
</feature>
<reference evidence="2" key="1">
    <citation type="submission" date="2020-01" db="EMBL/GenBank/DDBJ databases">
        <title>Insect and environment-associated Actinomycetes.</title>
        <authorList>
            <person name="Currrie C."/>
            <person name="Chevrette M."/>
            <person name="Carlson C."/>
            <person name="Stubbendieck R."/>
            <person name="Wendt-Pienkowski E."/>
        </authorList>
    </citation>
    <scope>NUCLEOTIDE SEQUENCE</scope>
    <source>
        <strain evidence="2">SID7499</strain>
    </source>
</reference>
<comment type="caution">
    <text evidence="2">The sequence shown here is derived from an EMBL/GenBank/DDBJ whole genome shotgun (WGS) entry which is preliminary data.</text>
</comment>
<feature type="non-terminal residue" evidence="2">
    <location>
        <position position="1"/>
    </location>
</feature>
<accession>A0A6G3XBW6</accession>